<dbReference type="RefSeq" id="WP_010019352.1">
    <property type="nucleotide sequence ID" value="NZ_PUFN01000004.1"/>
</dbReference>
<proteinExistence type="predicted"/>
<dbReference type="Pfam" id="PF00107">
    <property type="entry name" value="ADH_zinc_N"/>
    <property type="match status" value="1"/>
</dbReference>
<reference evidence="4 5" key="1">
    <citation type="journal article" date="2019" name="Appl. Microbiol. Biotechnol.">
        <title>Uncovering carbohydrate metabolism through a genotype-phenotype association study of 56 lactic acid bacteria genomes.</title>
        <authorList>
            <person name="Buron-Moles G."/>
            <person name="Chailyan A."/>
            <person name="Dolejs I."/>
            <person name="Forster J."/>
            <person name="Miks M.H."/>
        </authorList>
    </citation>
    <scope>NUCLEOTIDE SEQUENCE [LARGE SCALE GENOMIC DNA]</scope>
    <source>
        <strain evidence="4 5">ATCC 29644</strain>
    </source>
</reference>
<dbReference type="PANTHER" id="PTHR48106">
    <property type="entry name" value="QUINONE OXIDOREDUCTASE PIG3-RELATED"/>
    <property type="match status" value="1"/>
</dbReference>
<gene>
    <name evidence="4" type="ORF">C5L30_000186</name>
</gene>
<dbReference type="InterPro" id="IPR013149">
    <property type="entry name" value="ADH-like_C"/>
</dbReference>
<evidence type="ECO:0000313" key="4">
    <source>
        <dbReference type="EMBL" id="TDG74470.1"/>
    </source>
</evidence>
<evidence type="ECO:0000313" key="5">
    <source>
        <dbReference type="Proteomes" id="UP000295257"/>
    </source>
</evidence>
<dbReference type="OrthoDB" id="9792162at2"/>
<dbReference type="STRING" id="1612.ABB44_08430"/>
<dbReference type="EMBL" id="PUFN01000004">
    <property type="protein sequence ID" value="TDG74470.1"/>
    <property type="molecule type" value="Genomic_DNA"/>
</dbReference>
<evidence type="ECO:0000256" key="1">
    <source>
        <dbReference type="ARBA" id="ARBA00022857"/>
    </source>
</evidence>
<dbReference type="SMART" id="SM00829">
    <property type="entry name" value="PKS_ER"/>
    <property type="match status" value="1"/>
</dbReference>
<dbReference type="InterPro" id="IPR020843">
    <property type="entry name" value="ER"/>
</dbReference>
<name>A0A4R5NJL3_9LACO</name>
<dbReference type="GO" id="GO:0016651">
    <property type="term" value="F:oxidoreductase activity, acting on NAD(P)H"/>
    <property type="evidence" value="ECO:0007669"/>
    <property type="project" value="TreeGrafter"/>
</dbReference>
<keyword evidence="1" id="KW-0521">NADP</keyword>
<comment type="caution">
    <text evidence="4">The sequence shown here is derived from an EMBL/GenBank/DDBJ whole genome shotgun (WGS) entry which is preliminary data.</text>
</comment>
<protein>
    <recommendedName>
        <fullName evidence="3">Enoyl reductase (ER) domain-containing protein</fullName>
    </recommendedName>
</protein>
<dbReference type="SUPFAM" id="SSF51735">
    <property type="entry name" value="NAD(P)-binding Rossmann-fold domains"/>
    <property type="match status" value="1"/>
</dbReference>
<dbReference type="CDD" id="cd08271">
    <property type="entry name" value="MDR5"/>
    <property type="match status" value="1"/>
</dbReference>
<evidence type="ECO:0000256" key="2">
    <source>
        <dbReference type="ARBA" id="ARBA00023002"/>
    </source>
</evidence>
<accession>A0A4R5NJL3</accession>
<dbReference type="InterPro" id="IPR036291">
    <property type="entry name" value="NAD(P)-bd_dom_sf"/>
</dbReference>
<dbReference type="InterPro" id="IPR011032">
    <property type="entry name" value="GroES-like_sf"/>
</dbReference>
<dbReference type="AlphaFoldDB" id="A0A4R5NJL3"/>
<organism evidence="4 5">
    <name type="scientific">Companilactobacillus farciminis</name>
    <dbReference type="NCBI Taxonomy" id="1612"/>
    <lineage>
        <taxon>Bacteria</taxon>
        <taxon>Bacillati</taxon>
        <taxon>Bacillota</taxon>
        <taxon>Bacilli</taxon>
        <taxon>Lactobacillales</taxon>
        <taxon>Lactobacillaceae</taxon>
        <taxon>Companilactobacillus</taxon>
    </lineage>
</organism>
<keyword evidence="5" id="KW-1185">Reference proteome</keyword>
<dbReference type="Gene3D" id="3.40.50.720">
    <property type="entry name" value="NAD(P)-binding Rossmann-like Domain"/>
    <property type="match status" value="1"/>
</dbReference>
<dbReference type="Proteomes" id="UP000295257">
    <property type="component" value="Unassembled WGS sequence"/>
</dbReference>
<dbReference type="Pfam" id="PF08240">
    <property type="entry name" value="ADH_N"/>
    <property type="match status" value="1"/>
</dbReference>
<dbReference type="SUPFAM" id="SSF50129">
    <property type="entry name" value="GroES-like"/>
    <property type="match status" value="1"/>
</dbReference>
<keyword evidence="2" id="KW-0560">Oxidoreductase</keyword>
<feature type="domain" description="Enoyl reductase (ER)" evidence="3">
    <location>
        <begin position="11"/>
        <end position="325"/>
    </location>
</feature>
<dbReference type="GO" id="GO:0070402">
    <property type="term" value="F:NADPH binding"/>
    <property type="evidence" value="ECO:0007669"/>
    <property type="project" value="TreeGrafter"/>
</dbReference>
<evidence type="ECO:0000259" key="3">
    <source>
        <dbReference type="SMART" id="SM00829"/>
    </source>
</evidence>
<sequence>MKALTIAHDKTNINDAKITQVTKPTINSDEVLIKVKSVGLNPVDYKLIENHPASWNDPHVLGLDAVGEVVEVGSDNPKHFEIGQRVFFHSDLNQDGVYAEYAKAKYNVVARIPDKVSYQSAAAILCSGLTAYAALFRKMNLTGKQNVLIHAGAGGVGSIAVQLAKYLDLTVITTVSTKKVAFAKKIGADFVIDYKKQDTTKELEKITNGVGVDLIINLVGGDEVQKDLSRLAYNGAVVDILNTPDLSHYDLSAKCQSVLSVNLGGAHNGGSISQLDDLATMAESLVKLVAEGIVDPLITKEISFEEIPDGLFLIKNHQTEGKIVAVLD</sequence>
<dbReference type="Gene3D" id="3.90.180.10">
    <property type="entry name" value="Medium-chain alcohol dehydrogenases, catalytic domain"/>
    <property type="match status" value="1"/>
</dbReference>
<dbReference type="InterPro" id="IPR013154">
    <property type="entry name" value="ADH-like_N"/>
</dbReference>